<evidence type="ECO:0000313" key="2">
    <source>
        <dbReference type="Proteomes" id="UP000255355"/>
    </source>
</evidence>
<evidence type="ECO:0000313" key="1">
    <source>
        <dbReference type="EMBL" id="RDI54092.1"/>
    </source>
</evidence>
<sequence>MSITSFLHTQHSASRSAIDDTLFDTAALVFTIEKTFDAPVHAVWTAIDDEHAWKWLPFPGTGVKYDSPARGVGMVREMGSPFGVFRVLWVEREKFWRYEPNQRITFGVVSGNWMQYLLVRQYGEDKTFADLGDGRTKVVWTIAVTPRLPLRFSTWFPPVWKAAYRLFGIGPLFQRRVDEIVRTTKPPLRSMNTKGIAAAEPGKQRAEEGTR</sequence>
<dbReference type="SUPFAM" id="SSF55961">
    <property type="entry name" value="Bet v1-like"/>
    <property type="match status" value="1"/>
</dbReference>
<dbReference type="STRING" id="1210089.GCA_001613165_01579"/>
<dbReference type="RefSeq" id="WP_068015758.1">
    <property type="nucleotide sequence ID" value="NZ_QQAZ01000002.1"/>
</dbReference>
<reference evidence="1 2" key="1">
    <citation type="submission" date="2018-07" db="EMBL/GenBank/DDBJ databases">
        <title>Genomic Encyclopedia of Type Strains, Phase IV (KMG-IV): sequencing the most valuable type-strain genomes for metagenomic binning, comparative biology and taxonomic classification.</title>
        <authorList>
            <person name="Goeker M."/>
        </authorList>
    </citation>
    <scope>NUCLEOTIDE SEQUENCE [LARGE SCALE GENOMIC DNA]</scope>
    <source>
        <strain evidence="1 2">DSM 44952</strain>
    </source>
</reference>
<gene>
    <name evidence="1" type="ORF">DFR68_102216</name>
</gene>
<dbReference type="CDD" id="cd07821">
    <property type="entry name" value="PYR_PYL_RCAR_like"/>
    <property type="match status" value="1"/>
</dbReference>
<dbReference type="Pfam" id="PF10604">
    <property type="entry name" value="Polyketide_cyc2"/>
    <property type="match status" value="1"/>
</dbReference>
<comment type="caution">
    <text evidence="1">The sequence shown here is derived from an EMBL/GenBank/DDBJ whole genome shotgun (WGS) entry which is preliminary data.</text>
</comment>
<organism evidence="1 2">
    <name type="scientific">Nocardia mexicana</name>
    <dbReference type="NCBI Taxonomy" id="279262"/>
    <lineage>
        <taxon>Bacteria</taxon>
        <taxon>Bacillati</taxon>
        <taxon>Actinomycetota</taxon>
        <taxon>Actinomycetes</taxon>
        <taxon>Mycobacteriales</taxon>
        <taxon>Nocardiaceae</taxon>
        <taxon>Nocardia</taxon>
    </lineage>
</organism>
<accession>A0A370HAY9</accession>
<dbReference type="Gene3D" id="3.30.530.20">
    <property type="match status" value="1"/>
</dbReference>
<dbReference type="Proteomes" id="UP000255355">
    <property type="component" value="Unassembled WGS sequence"/>
</dbReference>
<dbReference type="EMBL" id="QQAZ01000002">
    <property type="protein sequence ID" value="RDI54092.1"/>
    <property type="molecule type" value="Genomic_DNA"/>
</dbReference>
<name>A0A370HAY9_9NOCA</name>
<dbReference type="InterPro" id="IPR019587">
    <property type="entry name" value="Polyketide_cyclase/dehydratase"/>
</dbReference>
<dbReference type="AlphaFoldDB" id="A0A370HAY9"/>
<keyword evidence="2" id="KW-1185">Reference proteome</keyword>
<proteinExistence type="predicted"/>
<dbReference type="InterPro" id="IPR023393">
    <property type="entry name" value="START-like_dom_sf"/>
</dbReference>
<protein>
    <submittedName>
        <fullName evidence="1">Polyketide cyclase/dehydrase/lipid transport protein</fullName>
    </submittedName>
</protein>
<dbReference type="OrthoDB" id="581838at2"/>